<gene>
    <name evidence="1" type="ORF">SAMN04488552_3090</name>
</gene>
<keyword evidence="2" id="KW-1185">Reference proteome</keyword>
<organism evidence="1 2">
    <name type="scientific">Christiangramia echinicola</name>
    <dbReference type="NCBI Taxonomy" id="279359"/>
    <lineage>
        <taxon>Bacteria</taxon>
        <taxon>Pseudomonadati</taxon>
        <taxon>Bacteroidota</taxon>
        <taxon>Flavobacteriia</taxon>
        <taxon>Flavobacteriales</taxon>
        <taxon>Flavobacteriaceae</taxon>
        <taxon>Christiangramia</taxon>
    </lineage>
</organism>
<dbReference type="AlphaFoldDB" id="A0A1H1S078"/>
<reference evidence="1 2" key="1">
    <citation type="submission" date="2016-10" db="EMBL/GenBank/DDBJ databases">
        <authorList>
            <person name="Varghese N."/>
            <person name="Submissions S."/>
        </authorList>
    </citation>
    <scope>NUCLEOTIDE SEQUENCE [LARGE SCALE GENOMIC DNA]</scope>
    <source>
        <strain evidence="1 2">Mar_2010_102</strain>
    </source>
</reference>
<dbReference type="RefSeq" id="WP_262490152.1">
    <property type="nucleotide sequence ID" value="NZ_LT629745.1"/>
</dbReference>
<name>A0A1H1S078_9FLAO</name>
<accession>A0A1H1S078</accession>
<protein>
    <submittedName>
        <fullName evidence="1">Uncharacterized protein</fullName>
    </submittedName>
</protein>
<evidence type="ECO:0000313" key="2">
    <source>
        <dbReference type="Proteomes" id="UP000198858"/>
    </source>
</evidence>
<sequence>MRTLDSVIQDLGKNKEGGVNHRRPFLNLKNSTGYFKWHENKCHA</sequence>
<dbReference type="STRING" id="1250231.SAMN04488552_3090"/>
<proteinExistence type="predicted"/>
<dbReference type="Proteomes" id="UP000198858">
    <property type="component" value="Chromosome I"/>
</dbReference>
<evidence type="ECO:0000313" key="1">
    <source>
        <dbReference type="EMBL" id="SDS41323.1"/>
    </source>
</evidence>
<dbReference type="EMBL" id="LT629745">
    <property type="protein sequence ID" value="SDS41323.1"/>
    <property type="molecule type" value="Genomic_DNA"/>
</dbReference>